<reference evidence="3" key="1">
    <citation type="journal article" date="2017" name="bioRxiv">
        <title>Conservation of a gene cluster reveals novel cercosporin biosynthetic mechanisms and extends production to the genus Colletotrichum.</title>
        <authorList>
            <person name="de Jonge R."/>
            <person name="Ebert M.K."/>
            <person name="Huitt-Roehl C.R."/>
            <person name="Pal P."/>
            <person name="Suttle J.C."/>
            <person name="Spanner R.E."/>
            <person name="Neubauer J.D."/>
            <person name="Jurick W.M.II."/>
            <person name="Stott K.A."/>
            <person name="Secor G.A."/>
            <person name="Thomma B.P.H.J."/>
            <person name="Van de Peer Y."/>
            <person name="Townsend C.A."/>
            <person name="Bolton M.D."/>
        </authorList>
    </citation>
    <scope>NUCLEOTIDE SEQUENCE [LARGE SCALE GENOMIC DNA]</scope>
    <source>
        <strain evidence="3">CBS538.71</strain>
    </source>
</reference>
<dbReference type="AlphaFoldDB" id="A0A2S6CIM3"/>
<feature type="region of interest" description="Disordered" evidence="1">
    <location>
        <begin position="262"/>
        <end position="307"/>
    </location>
</feature>
<dbReference type="STRING" id="357750.A0A2S6CIM3"/>
<protein>
    <submittedName>
        <fullName evidence="2">Uncharacterized protein</fullName>
    </submittedName>
</protein>
<feature type="region of interest" description="Disordered" evidence="1">
    <location>
        <begin position="474"/>
        <end position="562"/>
    </location>
</feature>
<feature type="region of interest" description="Disordered" evidence="1">
    <location>
        <begin position="339"/>
        <end position="365"/>
    </location>
</feature>
<sequence>MARLRTSSATSANTRSRTKSVPTPVQSNGPEGEKQTQQHDQEHEEEMQTRVTDSEIRATLRRAAEYAESEPSTALAMYHVLYLRCLDSTRATTTRLTAFLHQQLLPENRTMHSTLQGILDSMLRKSKDNRTPNNWKSLQASAWGESLDLVSMWAHFTVDGKTLPPGRFIGGLCDLSGGETDLEAGLELLEKARLARLESRELRARHDRRAQPRGREYRWKTQDINLAIELWVEQDPAHRSADRLTNCRGEQTQEQKRAAAAKLKAKRAQGNKTVGLRTQEGDHGYDAPPAARDGGDTESNSSAHDRYAQREGVVDAMRLAGSHSPIPRTMADVLNQDEEAHGRRSGLHGGNIDNDGGGGDDTTEWSIELGRNRADSVVGDVHSPSMGPAFSPLSDTKSTILEPFNDDDEDDNGTLLDSGNDTAAEHGYSHDEAGLTGGEDSISELPSLVSPKPRARAHSRLPQIMHMHYHLHLEHHHTPPRRRPPSPSPCRSTSPRSAPAAPSPRTKAPPVAAETRPAPSATTVTSAVPSATSQTPPTHPMAPNMLASSSESSHKRQRTGGREPCVMQDMSLTNWLGIFHPAKSALRSLPTGLDNAQVRASAATGQQCIAVLEQPASPEDAGGLYMVVVAAEAHTTLFAPFVDSPGREGACPIPVSEVRSVIQWPARNSVVKDEMEGQPGGNTGPAELARGAAGADEVTALAIGAAFLSSGRPIPPIDPGVLDVWRYSICLTSSDKPTDLRIPFLDAGPTTPLIGPSISGIGRDYAADVDTLKQHCCHVERLRKAQKEANLIRTLLVQAARDEPAADIATSKDVQGLEEWCRMLSDILSKTSPGTHTWHSQQTSLELAQRDLDAARAKLAKTSNTIGMRKHIMDMLAVLSASYDDEMGKFGDCVAGFLHGLDKFAKECKDIAEVCSPGS</sequence>
<feature type="compositionally biased region" description="Low complexity" evidence="1">
    <location>
        <begin position="1"/>
        <end position="15"/>
    </location>
</feature>
<evidence type="ECO:0000256" key="1">
    <source>
        <dbReference type="SAM" id="MobiDB-lite"/>
    </source>
</evidence>
<comment type="caution">
    <text evidence="2">The sequence shown here is derived from an EMBL/GenBank/DDBJ whole genome shotgun (WGS) entry which is preliminary data.</text>
</comment>
<proteinExistence type="predicted"/>
<organism evidence="2 3">
    <name type="scientific">Cercospora berteroae</name>
    <dbReference type="NCBI Taxonomy" id="357750"/>
    <lineage>
        <taxon>Eukaryota</taxon>
        <taxon>Fungi</taxon>
        <taxon>Dikarya</taxon>
        <taxon>Ascomycota</taxon>
        <taxon>Pezizomycotina</taxon>
        <taxon>Dothideomycetes</taxon>
        <taxon>Dothideomycetidae</taxon>
        <taxon>Mycosphaerellales</taxon>
        <taxon>Mycosphaerellaceae</taxon>
        <taxon>Cercospora</taxon>
    </lineage>
</organism>
<feature type="compositionally biased region" description="Low complexity" evidence="1">
    <location>
        <begin position="517"/>
        <end position="536"/>
    </location>
</feature>
<dbReference type="OrthoDB" id="10433382at2759"/>
<keyword evidence="3" id="KW-1185">Reference proteome</keyword>
<evidence type="ECO:0000313" key="3">
    <source>
        <dbReference type="Proteomes" id="UP000237631"/>
    </source>
</evidence>
<name>A0A2S6CIM3_9PEZI</name>
<feature type="compositionally biased region" description="Basic residues" evidence="1">
    <location>
        <begin position="474"/>
        <end position="484"/>
    </location>
</feature>
<feature type="region of interest" description="Disordered" evidence="1">
    <location>
        <begin position="1"/>
        <end position="55"/>
    </location>
</feature>
<feature type="compositionally biased region" description="Basic and acidic residues" evidence="1">
    <location>
        <begin position="423"/>
        <end position="433"/>
    </location>
</feature>
<feature type="compositionally biased region" description="Polar residues" evidence="1">
    <location>
        <begin position="19"/>
        <end position="29"/>
    </location>
</feature>
<evidence type="ECO:0000313" key="2">
    <source>
        <dbReference type="EMBL" id="PPJ59561.1"/>
    </source>
</evidence>
<feature type="region of interest" description="Disordered" evidence="1">
    <location>
        <begin position="387"/>
        <end position="455"/>
    </location>
</feature>
<feature type="compositionally biased region" description="Basic and acidic residues" evidence="1">
    <location>
        <begin position="31"/>
        <end position="55"/>
    </location>
</feature>
<gene>
    <name evidence="2" type="ORF">CBER1_11766</name>
</gene>
<feature type="compositionally biased region" description="Low complexity" evidence="1">
    <location>
        <begin position="489"/>
        <end position="510"/>
    </location>
</feature>
<dbReference type="Proteomes" id="UP000237631">
    <property type="component" value="Unassembled WGS sequence"/>
</dbReference>
<dbReference type="EMBL" id="PNEN01000380">
    <property type="protein sequence ID" value="PPJ59561.1"/>
    <property type="molecule type" value="Genomic_DNA"/>
</dbReference>
<accession>A0A2S6CIM3</accession>